<comment type="similarity">
    <text evidence="2 9">Belongs to the ferritin family. Prokaryotic subfamily.</text>
</comment>
<dbReference type="PROSITE" id="PS50905">
    <property type="entry name" value="FERRITIN_LIKE"/>
    <property type="match status" value="1"/>
</dbReference>
<dbReference type="InterPro" id="IPR009078">
    <property type="entry name" value="Ferritin-like_SF"/>
</dbReference>
<comment type="caution">
    <text evidence="11">The sequence shown here is derived from an EMBL/GenBank/DDBJ whole genome shotgun (WGS) entry which is preliminary data.</text>
</comment>
<evidence type="ECO:0000256" key="3">
    <source>
        <dbReference type="ARBA" id="ARBA00022434"/>
    </source>
</evidence>
<keyword evidence="9" id="KW-0963">Cytoplasm</keyword>
<keyword evidence="12" id="KW-1185">Reference proteome</keyword>
<dbReference type="EMBL" id="FXUF01000001">
    <property type="protein sequence ID" value="SMP41411.1"/>
    <property type="molecule type" value="Genomic_DNA"/>
</dbReference>
<dbReference type="InterPro" id="IPR001519">
    <property type="entry name" value="Ferritin"/>
</dbReference>
<dbReference type="GO" id="GO:0004322">
    <property type="term" value="F:ferroxidase activity"/>
    <property type="evidence" value="ECO:0007669"/>
    <property type="project" value="TreeGrafter"/>
</dbReference>
<dbReference type="Pfam" id="PF00210">
    <property type="entry name" value="Ferritin"/>
    <property type="match status" value="1"/>
</dbReference>
<dbReference type="SUPFAM" id="SSF47240">
    <property type="entry name" value="Ferritin-like"/>
    <property type="match status" value="1"/>
</dbReference>
<dbReference type="GO" id="GO:0006826">
    <property type="term" value="P:iron ion transport"/>
    <property type="evidence" value="ECO:0007669"/>
    <property type="project" value="InterPro"/>
</dbReference>
<feature type="binding site" evidence="8">
    <location>
        <position position="17"/>
    </location>
    <ligand>
        <name>Fe cation</name>
        <dbReference type="ChEBI" id="CHEBI:24875"/>
        <label>1</label>
    </ligand>
</feature>
<dbReference type="InterPro" id="IPR041719">
    <property type="entry name" value="Ferritin_prok"/>
</dbReference>
<dbReference type="PANTHER" id="PTHR11431:SF127">
    <property type="entry name" value="BACTERIAL NON-HEME FERRITIN"/>
    <property type="match status" value="1"/>
</dbReference>
<gene>
    <name evidence="11" type="ORF">SAMN06296020_101505</name>
</gene>
<dbReference type="InterPro" id="IPR009040">
    <property type="entry name" value="Ferritin-like_diiron"/>
</dbReference>
<evidence type="ECO:0000256" key="6">
    <source>
        <dbReference type="ARBA" id="ARBA00023004"/>
    </source>
</evidence>
<dbReference type="Proteomes" id="UP001158066">
    <property type="component" value="Unassembled WGS sequence"/>
</dbReference>
<dbReference type="InterPro" id="IPR008331">
    <property type="entry name" value="Ferritin_DPS_dom"/>
</dbReference>
<evidence type="ECO:0000256" key="2">
    <source>
        <dbReference type="ARBA" id="ARBA00006950"/>
    </source>
</evidence>
<dbReference type="EC" id="1.16.3.2" evidence="9"/>
<evidence type="ECO:0000259" key="10">
    <source>
        <dbReference type="PROSITE" id="PS50905"/>
    </source>
</evidence>
<keyword evidence="6 8" id="KW-0408">Iron</keyword>
<dbReference type="InterPro" id="IPR012347">
    <property type="entry name" value="Ferritin-like"/>
</dbReference>
<dbReference type="GO" id="GO:0008198">
    <property type="term" value="F:ferrous iron binding"/>
    <property type="evidence" value="ECO:0007669"/>
    <property type="project" value="TreeGrafter"/>
</dbReference>
<sequence>MLSKKLLKEMNDQIKHEMFSANYYLAMSAWCHDQNLPGFAHFFKVQAQEENMHAMKFFNFIDELGQRVVIQGLDEPTNEFESIQAVFEAAFEHEQFVTKRIHFLMEMALADKDYPAVSFLNWFVDEQVEEEDTMRSIIDKIKMVGAKGHILYLLDKEMAARTE</sequence>
<evidence type="ECO:0000313" key="12">
    <source>
        <dbReference type="Proteomes" id="UP001158066"/>
    </source>
</evidence>
<dbReference type="GO" id="GO:0005829">
    <property type="term" value="C:cytosol"/>
    <property type="evidence" value="ECO:0007669"/>
    <property type="project" value="TreeGrafter"/>
</dbReference>
<protein>
    <recommendedName>
        <fullName evidence="9">Ferritin</fullName>
        <ecNumber evidence="9">1.16.3.2</ecNumber>
    </recommendedName>
</protein>
<evidence type="ECO:0000256" key="7">
    <source>
        <dbReference type="ARBA" id="ARBA00048035"/>
    </source>
</evidence>
<feature type="binding site" evidence="8">
    <location>
        <position position="53"/>
    </location>
    <ligand>
        <name>Fe cation</name>
        <dbReference type="ChEBI" id="CHEBI:24875"/>
        <label>1</label>
    </ligand>
</feature>
<evidence type="ECO:0000313" key="11">
    <source>
        <dbReference type="EMBL" id="SMP41411.1"/>
    </source>
</evidence>
<dbReference type="PANTHER" id="PTHR11431">
    <property type="entry name" value="FERRITIN"/>
    <property type="match status" value="1"/>
</dbReference>
<evidence type="ECO:0000256" key="9">
    <source>
        <dbReference type="RuleBase" id="RU361145"/>
    </source>
</evidence>
<feature type="binding site" evidence="8">
    <location>
        <position position="94"/>
    </location>
    <ligand>
        <name>Fe cation</name>
        <dbReference type="ChEBI" id="CHEBI:24875"/>
        <label>1</label>
    </ligand>
</feature>
<reference evidence="11" key="1">
    <citation type="submission" date="2017-05" db="EMBL/GenBank/DDBJ databases">
        <authorList>
            <person name="Varghese N."/>
            <person name="Submissions S."/>
        </authorList>
    </citation>
    <scope>NUCLEOTIDE SEQUENCE</scope>
    <source>
        <strain evidence="11">Su22</strain>
    </source>
</reference>
<keyword evidence="5" id="KW-0560">Oxidoreductase</keyword>
<dbReference type="Gene3D" id="1.20.1260.10">
    <property type="match status" value="1"/>
</dbReference>
<dbReference type="RefSeq" id="WP_283407843.1">
    <property type="nucleotide sequence ID" value="NZ_FXUF01000001.1"/>
</dbReference>
<dbReference type="GO" id="GO:0006879">
    <property type="term" value="P:intracellular iron ion homeostasis"/>
    <property type="evidence" value="ECO:0007669"/>
    <property type="project" value="UniProtKB-KW"/>
</dbReference>
<comment type="catalytic activity">
    <reaction evidence="7 9">
        <text>4 Fe(2+) + O2 + 6 H2O = 4 iron(III) oxide-hydroxide + 12 H(+)</text>
        <dbReference type="Rhea" id="RHEA:11972"/>
        <dbReference type="ChEBI" id="CHEBI:15377"/>
        <dbReference type="ChEBI" id="CHEBI:15378"/>
        <dbReference type="ChEBI" id="CHEBI:15379"/>
        <dbReference type="ChEBI" id="CHEBI:29033"/>
        <dbReference type="ChEBI" id="CHEBI:78619"/>
        <dbReference type="EC" id="1.16.3.2"/>
    </reaction>
</comment>
<evidence type="ECO:0000256" key="1">
    <source>
        <dbReference type="ARBA" id="ARBA00002485"/>
    </source>
</evidence>
<keyword evidence="4 8" id="KW-0479">Metal-binding</keyword>
<feature type="binding site" evidence="8">
    <location>
        <position position="50"/>
    </location>
    <ligand>
        <name>Fe cation</name>
        <dbReference type="ChEBI" id="CHEBI:24875"/>
        <label>1</label>
    </ligand>
</feature>
<evidence type="ECO:0000256" key="8">
    <source>
        <dbReference type="PIRSR" id="PIRSR601519-1"/>
    </source>
</evidence>
<feature type="binding site" evidence="8">
    <location>
        <position position="127"/>
    </location>
    <ligand>
        <name>Fe cation</name>
        <dbReference type="ChEBI" id="CHEBI:24875"/>
        <label>1</label>
    </ligand>
</feature>
<keyword evidence="3 9" id="KW-0409">Iron storage</keyword>
<dbReference type="GO" id="GO:0042802">
    <property type="term" value="F:identical protein binding"/>
    <property type="evidence" value="ECO:0007669"/>
    <property type="project" value="UniProtKB-ARBA"/>
</dbReference>
<organism evidence="11 12">
    <name type="scientific">Anoxynatronum buryatiense</name>
    <dbReference type="NCBI Taxonomy" id="489973"/>
    <lineage>
        <taxon>Bacteria</taxon>
        <taxon>Bacillati</taxon>
        <taxon>Bacillota</taxon>
        <taxon>Clostridia</taxon>
        <taxon>Eubacteriales</taxon>
        <taxon>Clostridiaceae</taxon>
        <taxon>Anoxynatronum</taxon>
    </lineage>
</organism>
<proteinExistence type="inferred from homology"/>
<name>A0AA45WTB5_9CLOT</name>
<dbReference type="GO" id="GO:0008199">
    <property type="term" value="F:ferric iron binding"/>
    <property type="evidence" value="ECO:0007669"/>
    <property type="project" value="InterPro"/>
</dbReference>
<dbReference type="CDD" id="cd01055">
    <property type="entry name" value="Nonheme_Ferritin"/>
    <property type="match status" value="1"/>
</dbReference>
<comment type="function">
    <text evidence="1 9">Iron-storage protein.</text>
</comment>
<accession>A0AA45WTB5</accession>
<dbReference type="FunFam" id="1.20.1260.10:FF:000001">
    <property type="entry name" value="Non-heme ferritin"/>
    <property type="match status" value="1"/>
</dbReference>
<evidence type="ECO:0000256" key="4">
    <source>
        <dbReference type="ARBA" id="ARBA00022723"/>
    </source>
</evidence>
<comment type="subcellular location">
    <subcellularLocation>
        <location evidence="9">Cytoplasm</location>
    </subcellularLocation>
</comment>
<evidence type="ECO:0000256" key="5">
    <source>
        <dbReference type="ARBA" id="ARBA00023002"/>
    </source>
</evidence>
<feature type="domain" description="Ferritin-like diiron" evidence="10">
    <location>
        <begin position="1"/>
        <end position="145"/>
    </location>
</feature>
<dbReference type="AlphaFoldDB" id="A0AA45WTB5"/>